<name>A0A644ZDY2_9ZZZZ</name>
<reference evidence="1" key="1">
    <citation type="submission" date="2019-08" db="EMBL/GenBank/DDBJ databases">
        <authorList>
            <person name="Kucharzyk K."/>
            <person name="Murdoch R.W."/>
            <person name="Higgins S."/>
            <person name="Loffler F."/>
        </authorList>
    </citation>
    <scope>NUCLEOTIDE SEQUENCE</scope>
</reference>
<dbReference type="AlphaFoldDB" id="A0A644ZDY2"/>
<protein>
    <submittedName>
        <fullName evidence="1">Uncharacterized protein</fullName>
    </submittedName>
</protein>
<evidence type="ECO:0000313" key="1">
    <source>
        <dbReference type="EMBL" id="MPM38111.1"/>
    </source>
</evidence>
<accession>A0A644ZDY2</accession>
<organism evidence="1">
    <name type="scientific">bioreactor metagenome</name>
    <dbReference type="NCBI Taxonomy" id="1076179"/>
    <lineage>
        <taxon>unclassified sequences</taxon>
        <taxon>metagenomes</taxon>
        <taxon>ecological metagenomes</taxon>
    </lineage>
</organism>
<dbReference type="EMBL" id="VSSQ01008173">
    <property type="protein sequence ID" value="MPM38111.1"/>
    <property type="molecule type" value="Genomic_DNA"/>
</dbReference>
<gene>
    <name evidence="1" type="ORF">SDC9_84738</name>
</gene>
<comment type="caution">
    <text evidence="1">The sequence shown here is derived from an EMBL/GenBank/DDBJ whole genome shotgun (WGS) entry which is preliminary data.</text>
</comment>
<sequence length="101" mass="10996">MHELYDVAPRCGTFVLDVAVQFLQVADPVCFDEGLRAGEQVAELLAYKGGFIGALREKGGDLLLFALEAGEAHRTEALRRADIFAKERSVGAREVIGLHLP</sequence>
<proteinExistence type="predicted"/>